<evidence type="ECO:0000313" key="2">
    <source>
        <dbReference type="Proteomes" id="UP000828390"/>
    </source>
</evidence>
<sequence length="173" mass="20113">MLQSLSSLKQLEKLSIILWTYIDIKLRQSLKYLNIYCVTLLPSELRELVAALSACTHTVESNLDFCCASWEYFTCKRIPPEEYIVVQHELEMLKKVAVKRFRILDRKRRQTDIFDHDDVASHWSVRGISGVHDDKEGDDNVKDDAYKRFVGAISYEIINRISMRLLITPSSNS</sequence>
<name>A0A9D4L733_DREPO</name>
<protein>
    <submittedName>
        <fullName evidence="1">Uncharacterized protein</fullName>
    </submittedName>
</protein>
<comment type="caution">
    <text evidence="1">The sequence shown here is derived from an EMBL/GenBank/DDBJ whole genome shotgun (WGS) entry which is preliminary data.</text>
</comment>
<dbReference type="Proteomes" id="UP000828390">
    <property type="component" value="Unassembled WGS sequence"/>
</dbReference>
<reference evidence="1" key="2">
    <citation type="submission" date="2020-11" db="EMBL/GenBank/DDBJ databases">
        <authorList>
            <person name="McCartney M.A."/>
            <person name="Auch B."/>
            <person name="Kono T."/>
            <person name="Mallez S."/>
            <person name="Becker A."/>
            <person name="Gohl D.M."/>
            <person name="Silverstein K.A.T."/>
            <person name="Koren S."/>
            <person name="Bechman K.B."/>
            <person name="Herman A."/>
            <person name="Abrahante J.E."/>
            <person name="Garbe J."/>
        </authorList>
    </citation>
    <scope>NUCLEOTIDE SEQUENCE</scope>
    <source>
        <strain evidence="1">Duluth1</strain>
        <tissue evidence="1">Whole animal</tissue>
    </source>
</reference>
<proteinExistence type="predicted"/>
<dbReference type="EMBL" id="JAIWYP010000003">
    <property type="protein sequence ID" value="KAH3853028.1"/>
    <property type="molecule type" value="Genomic_DNA"/>
</dbReference>
<organism evidence="1 2">
    <name type="scientific">Dreissena polymorpha</name>
    <name type="common">Zebra mussel</name>
    <name type="synonym">Mytilus polymorpha</name>
    <dbReference type="NCBI Taxonomy" id="45954"/>
    <lineage>
        <taxon>Eukaryota</taxon>
        <taxon>Metazoa</taxon>
        <taxon>Spiralia</taxon>
        <taxon>Lophotrochozoa</taxon>
        <taxon>Mollusca</taxon>
        <taxon>Bivalvia</taxon>
        <taxon>Autobranchia</taxon>
        <taxon>Heteroconchia</taxon>
        <taxon>Euheterodonta</taxon>
        <taxon>Imparidentia</taxon>
        <taxon>Neoheterodontei</taxon>
        <taxon>Myida</taxon>
        <taxon>Dreissenoidea</taxon>
        <taxon>Dreissenidae</taxon>
        <taxon>Dreissena</taxon>
    </lineage>
</organism>
<gene>
    <name evidence="1" type="ORF">DPMN_095551</name>
</gene>
<evidence type="ECO:0000313" key="1">
    <source>
        <dbReference type="EMBL" id="KAH3853028.1"/>
    </source>
</evidence>
<dbReference type="AlphaFoldDB" id="A0A9D4L733"/>
<keyword evidence="2" id="KW-1185">Reference proteome</keyword>
<accession>A0A9D4L733</accession>
<reference evidence="1" key="1">
    <citation type="journal article" date="2019" name="bioRxiv">
        <title>The Genome of the Zebra Mussel, Dreissena polymorpha: A Resource for Invasive Species Research.</title>
        <authorList>
            <person name="McCartney M.A."/>
            <person name="Auch B."/>
            <person name="Kono T."/>
            <person name="Mallez S."/>
            <person name="Zhang Y."/>
            <person name="Obille A."/>
            <person name="Becker A."/>
            <person name="Abrahante J.E."/>
            <person name="Garbe J."/>
            <person name="Badalamenti J.P."/>
            <person name="Herman A."/>
            <person name="Mangelson H."/>
            <person name="Liachko I."/>
            <person name="Sullivan S."/>
            <person name="Sone E.D."/>
            <person name="Koren S."/>
            <person name="Silverstein K.A.T."/>
            <person name="Beckman K.B."/>
            <person name="Gohl D.M."/>
        </authorList>
    </citation>
    <scope>NUCLEOTIDE SEQUENCE</scope>
    <source>
        <strain evidence="1">Duluth1</strain>
        <tissue evidence="1">Whole animal</tissue>
    </source>
</reference>